<evidence type="ECO:0000256" key="2">
    <source>
        <dbReference type="SAM" id="Phobius"/>
    </source>
</evidence>
<evidence type="ECO:0000313" key="11">
    <source>
        <dbReference type="EMBL" id="RGQ70865.1"/>
    </source>
</evidence>
<evidence type="ECO:0000313" key="18">
    <source>
        <dbReference type="Proteomes" id="UP000283834"/>
    </source>
</evidence>
<dbReference type="EMBL" id="QSIR01000005">
    <property type="protein sequence ID" value="RHD07754.1"/>
    <property type="molecule type" value="Genomic_DNA"/>
</dbReference>
<evidence type="ECO:0000313" key="19">
    <source>
        <dbReference type="Proteomes" id="UP000283992"/>
    </source>
</evidence>
<accession>A0A2N5PI60</accession>
<dbReference type="CDD" id="cd00093">
    <property type="entry name" value="HTH_XRE"/>
    <property type="match status" value="1"/>
</dbReference>
<dbReference type="EMBL" id="JAPRAY010000008">
    <property type="protein sequence ID" value="MCZ0667341.1"/>
    <property type="molecule type" value="Genomic_DNA"/>
</dbReference>
<evidence type="ECO:0000313" key="9">
    <source>
        <dbReference type="EMBL" id="PLT74830.1"/>
    </source>
</evidence>
<reference evidence="6" key="8">
    <citation type="submission" date="2023-01" db="EMBL/GenBank/DDBJ databases">
        <title>Human gut microbiome strain richness.</title>
        <authorList>
            <person name="Chen-Liaw A."/>
        </authorList>
    </citation>
    <scope>NUCLEOTIDE SEQUENCE</scope>
    <source>
        <strain evidence="6">1001217st1_A9_1001217B_191108</strain>
    </source>
</reference>
<dbReference type="RefSeq" id="WP_022036824.1">
    <property type="nucleotide sequence ID" value="NZ_AP031446.1"/>
</dbReference>
<evidence type="ECO:0000313" key="12">
    <source>
        <dbReference type="EMBL" id="RGT40578.1"/>
    </source>
</evidence>
<evidence type="ECO:0000313" key="17">
    <source>
        <dbReference type="Proteomes" id="UP000235093"/>
    </source>
</evidence>
<evidence type="ECO:0000313" key="16">
    <source>
        <dbReference type="Proteomes" id="UP000234891"/>
    </source>
</evidence>
<evidence type="ECO:0000313" key="4">
    <source>
        <dbReference type="EMBL" id="MCB5618434.1"/>
    </source>
</evidence>
<dbReference type="PANTHER" id="PTHR46558:SF13">
    <property type="entry name" value="HTH-TYPE TRANSCRIPTIONAL REGULATOR IMMR"/>
    <property type="match status" value="1"/>
</dbReference>
<dbReference type="Proteomes" id="UP000283834">
    <property type="component" value="Unassembled WGS sequence"/>
</dbReference>
<gene>
    <name evidence="10" type="ORF">CDL23_05595</name>
    <name evidence="9" type="ORF">CDL26_01830</name>
    <name evidence="15" type="ORF">DW142_02585</name>
    <name evidence="14" type="ORF">DW270_05210</name>
    <name evidence="13" type="ORF">DW812_05070</name>
    <name evidence="12" type="ORF">DWX36_05025</name>
    <name evidence="11" type="ORF">DWY88_01585</name>
    <name evidence="8" type="ORF">G4958_08000</name>
    <name evidence="4" type="ORF">LIQ08_04560</name>
    <name evidence="7" type="ORF">O4N78_04725</name>
    <name evidence="5" type="ORF">OZZ17_07255</name>
    <name evidence="6" type="ORF">PNU63_07650</name>
</gene>
<dbReference type="Proteomes" id="UP001296643">
    <property type="component" value="Unassembled WGS sequence"/>
</dbReference>
<dbReference type="Proteomes" id="UP000283992">
    <property type="component" value="Unassembled WGS sequence"/>
</dbReference>
<dbReference type="EMBL" id="QRTJ01000002">
    <property type="protein sequence ID" value="RGQ70865.1"/>
    <property type="molecule type" value="Genomic_DNA"/>
</dbReference>
<evidence type="ECO:0000313" key="10">
    <source>
        <dbReference type="EMBL" id="PLT76109.1"/>
    </source>
</evidence>
<dbReference type="Proteomes" id="UP001149331">
    <property type="component" value="Unassembled WGS sequence"/>
</dbReference>
<evidence type="ECO:0000313" key="7">
    <source>
        <dbReference type="EMBL" id="MDE1202887.1"/>
    </source>
</evidence>
<feature type="transmembrane region" description="Helical" evidence="2">
    <location>
        <begin position="112"/>
        <end position="132"/>
    </location>
</feature>
<dbReference type="Proteomes" id="UP000235093">
    <property type="component" value="Unassembled WGS sequence"/>
</dbReference>
<reference evidence="4" key="5">
    <citation type="submission" date="2021-10" db="EMBL/GenBank/DDBJ databases">
        <title>Collection of gut derived symbiotic bacterial strains cultured from healthy donors.</title>
        <authorList>
            <person name="Lin H."/>
            <person name="Littmann E."/>
            <person name="Claire K."/>
            <person name="Pamer E."/>
        </authorList>
    </citation>
    <scope>NUCLEOTIDE SEQUENCE</scope>
    <source>
        <strain evidence="4">MSK.23.18</strain>
    </source>
</reference>
<dbReference type="PROSITE" id="PS50943">
    <property type="entry name" value="HTH_CROC1"/>
    <property type="match status" value="1"/>
</dbReference>
<dbReference type="Gene3D" id="1.10.260.40">
    <property type="entry name" value="lambda repressor-like DNA-binding domains"/>
    <property type="match status" value="1"/>
</dbReference>
<evidence type="ECO:0000313" key="20">
    <source>
        <dbReference type="Proteomes" id="UP000284472"/>
    </source>
</evidence>
<dbReference type="EMBL" id="JAQMLR010000006">
    <property type="protein sequence ID" value="MDB8738647.1"/>
    <property type="molecule type" value="Genomic_DNA"/>
</dbReference>
<dbReference type="SUPFAM" id="SSF47413">
    <property type="entry name" value="lambda repressor-like DNA-binding domains"/>
    <property type="match status" value="1"/>
</dbReference>
<dbReference type="GO" id="GO:0003677">
    <property type="term" value="F:DNA binding"/>
    <property type="evidence" value="ECO:0007669"/>
    <property type="project" value="UniProtKB-KW"/>
</dbReference>
<feature type="domain" description="HTH cro/C1-type" evidence="3">
    <location>
        <begin position="7"/>
        <end position="61"/>
    </location>
</feature>
<keyword evidence="2" id="KW-0812">Transmembrane</keyword>
<comment type="caution">
    <text evidence="9">The sequence shown here is derived from an EMBL/GenBank/DDBJ whole genome shotgun (WGS) entry which is preliminary data.</text>
</comment>
<evidence type="ECO:0000313" key="13">
    <source>
        <dbReference type="EMBL" id="RHD07754.1"/>
    </source>
</evidence>
<reference evidence="5" key="6">
    <citation type="submission" date="2022-11" db="EMBL/GenBank/DDBJ databases">
        <title>Temperate bacteriophages infecting mucin-degrading bacterium Ruminococcus gnavus from the human gut.</title>
        <authorList>
            <person name="Buttimer C."/>
        </authorList>
    </citation>
    <scope>NUCLEOTIDE SEQUENCE</scope>
    <source>
        <strain evidence="5">CCUG 49994</strain>
    </source>
</reference>
<evidence type="ECO:0000313" key="22">
    <source>
        <dbReference type="Proteomes" id="UP000286137"/>
    </source>
</evidence>
<dbReference type="EMBL" id="JAJBOM010000004">
    <property type="protein sequence ID" value="MCB5618434.1"/>
    <property type="molecule type" value="Genomic_DNA"/>
</dbReference>
<dbReference type="Proteomes" id="UP000285697">
    <property type="component" value="Unassembled WGS sequence"/>
</dbReference>
<proteinExistence type="predicted"/>
<evidence type="ECO:0000256" key="1">
    <source>
        <dbReference type="ARBA" id="ARBA00023125"/>
    </source>
</evidence>
<dbReference type="Proteomes" id="UP000234891">
    <property type="component" value="Unassembled WGS sequence"/>
</dbReference>
<reference evidence="8" key="4">
    <citation type="submission" date="2020-02" db="EMBL/GenBank/DDBJ databases">
        <authorList>
            <person name="Littmann E."/>
            <person name="Sorbara M."/>
        </authorList>
    </citation>
    <scope>NUCLEOTIDE SEQUENCE</scope>
    <source>
        <strain evidence="8">MSK.22.53</strain>
    </source>
</reference>
<reference evidence="16 17" key="1">
    <citation type="journal article" date="2017" name="Genome Med.">
        <title>A novel Ruminococcus gnavus clade enriched in inflammatory bowel disease patients.</title>
        <authorList>
            <person name="Hall A.B."/>
            <person name="Yassour M."/>
            <person name="Sauk J."/>
            <person name="Garner A."/>
            <person name="Jiang X."/>
            <person name="Arthur T."/>
            <person name="Lagoudas G.K."/>
            <person name="Vatanen T."/>
            <person name="Fornelos N."/>
            <person name="Wilson R."/>
            <person name="Bertha M."/>
            <person name="Cohen M."/>
            <person name="Garber J."/>
            <person name="Khalili H."/>
            <person name="Gevers D."/>
            <person name="Ananthakrishnan A.N."/>
            <person name="Kugathasan S."/>
            <person name="Lander E.S."/>
            <person name="Blainey P."/>
            <person name="Vlamakis H."/>
            <person name="Xavier R.J."/>
            <person name="Huttenhower C."/>
        </authorList>
    </citation>
    <scope>NUCLEOTIDE SEQUENCE [LARGE SCALE GENOMIC DNA]</scope>
    <source>
        <strain evidence="9 16">RJX1124</strain>
        <strain evidence="10 17">RJX1125</strain>
    </source>
</reference>
<evidence type="ECO:0000313" key="21">
    <source>
        <dbReference type="Proteomes" id="UP000285697"/>
    </source>
</evidence>
<dbReference type="InterPro" id="IPR001387">
    <property type="entry name" value="Cro/C1-type_HTH"/>
</dbReference>
<evidence type="ECO:0000313" key="8">
    <source>
        <dbReference type="EMBL" id="NSI19287.1"/>
    </source>
</evidence>
<evidence type="ECO:0000313" key="6">
    <source>
        <dbReference type="EMBL" id="MDB8738647.1"/>
    </source>
</evidence>
<dbReference type="PANTHER" id="PTHR46558">
    <property type="entry name" value="TRACRIPTIONAL REGULATORY PROTEIN-RELATED-RELATED"/>
    <property type="match status" value="1"/>
</dbReference>
<dbReference type="Proteomes" id="UP001211731">
    <property type="component" value="Unassembled WGS sequence"/>
</dbReference>
<dbReference type="EMBL" id="QRIA01000005">
    <property type="protein sequence ID" value="RHG20776.1"/>
    <property type="molecule type" value="Genomic_DNA"/>
</dbReference>
<evidence type="ECO:0000313" key="15">
    <source>
        <dbReference type="EMBL" id="RHJ15580.1"/>
    </source>
</evidence>
<evidence type="ECO:0000259" key="3">
    <source>
        <dbReference type="PROSITE" id="PS50943"/>
    </source>
</evidence>
<name>A0A2N5PI60_MEDGN</name>
<reference evidence="7" key="7">
    <citation type="submission" date="2022-12" db="EMBL/GenBank/DDBJ databases">
        <title>Genome of R. gnavus strain RSHDN_120.</title>
        <authorList>
            <person name="Abdugheni R."/>
        </authorList>
    </citation>
    <scope>NUCLEOTIDE SEQUENCE</scope>
    <source>
        <strain evidence="7">RSHDN_120</strain>
    </source>
</reference>
<dbReference type="Proteomes" id="UP000284472">
    <property type="component" value="Unassembled WGS sequence"/>
</dbReference>
<dbReference type="EMBL" id="QRLN01000002">
    <property type="protein sequence ID" value="RHJ15580.1"/>
    <property type="molecule type" value="Genomic_DNA"/>
</dbReference>
<keyword evidence="2" id="KW-1133">Transmembrane helix</keyword>
<dbReference type="EMBL" id="JAPZEG010000004">
    <property type="protein sequence ID" value="MDE1202887.1"/>
    <property type="molecule type" value="Genomic_DNA"/>
</dbReference>
<dbReference type="Proteomes" id="UP000286137">
    <property type="component" value="Unassembled WGS sequence"/>
</dbReference>
<dbReference type="EMBL" id="QRWQ01000003">
    <property type="protein sequence ID" value="RGT40578.1"/>
    <property type="molecule type" value="Genomic_DNA"/>
</dbReference>
<dbReference type="AlphaFoldDB" id="A0A2N5PI60"/>
<dbReference type="SMART" id="SM00530">
    <property type="entry name" value="HTH_XRE"/>
    <property type="match status" value="1"/>
</dbReference>
<evidence type="ECO:0000313" key="14">
    <source>
        <dbReference type="EMBL" id="RHG20776.1"/>
    </source>
</evidence>
<dbReference type="Proteomes" id="UP001079535">
    <property type="component" value="Unassembled WGS sequence"/>
</dbReference>
<sequence>MEIGVKLKEARIKSGLTQENVAEKIQVSRQTISNWENEKSFPDIVNVIKLSDLYNISLDQLLKGDEAMIEHLEKSTNIVKSNEKLIAAIIANVLLMILFILFNGLIIENHYLIMGSSILGITATCMLFYQIIKKL</sequence>
<feature type="transmembrane region" description="Helical" evidence="2">
    <location>
        <begin position="85"/>
        <end position="106"/>
    </location>
</feature>
<reference evidence="8" key="3">
    <citation type="journal article" date="2020" name="Cell Host Microbe">
        <title>Functional and Genomic Variation between Human-Derived Isolates of Lachnospiraceae Reveals Inter- and Intra-Species Diversity.</title>
        <authorList>
            <person name="Sorbara M.T."/>
            <person name="Littmann E.R."/>
            <person name="Fontana E."/>
            <person name="Moody T.U."/>
            <person name="Kohout C.E."/>
            <person name="Gjonbalaj M."/>
            <person name="Eaton V."/>
            <person name="Seok R."/>
            <person name="Leiner I.M."/>
            <person name="Pamer E.G."/>
        </authorList>
    </citation>
    <scope>NUCLEOTIDE SEQUENCE</scope>
    <source>
        <strain evidence="8">MSK.22.53</strain>
    </source>
</reference>
<dbReference type="InterPro" id="IPR010982">
    <property type="entry name" value="Lambda_DNA-bd_dom_sf"/>
</dbReference>
<reference evidence="18 19" key="2">
    <citation type="submission" date="2018-08" db="EMBL/GenBank/DDBJ databases">
        <title>A genome reference for cultivated species of the human gut microbiota.</title>
        <authorList>
            <person name="Zou Y."/>
            <person name="Xue W."/>
            <person name="Luo G."/>
        </authorList>
    </citation>
    <scope>NUCLEOTIDE SEQUENCE [LARGE SCALE GENOMIC DNA]</scope>
    <source>
        <strain evidence="12 18">AF19-16AC</strain>
        <strain evidence="11 22">AF27-4BH</strain>
        <strain evidence="15 19">AM12-54</strain>
        <strain evidence="14 21">AM22-7AC</strain>
        <strain evidence="13 20">AM32-6</strain>
    </source>
</reference>
<keyword evidence="1" id="KW-0238">DNA-binding</keyword>
<protein>
    <submittedName>
        <fullName evidence="4">Helix-turn-helix domain-containing protein</fullName>
    </submittedName>
    <submittedName>
        <fullName evidence="5 9">Transcriptional regulator</fullName>
    </submittedName>
    <submittedName>
        <fullName evidence="11">XRE family transcriptional regulator</fullName>
    </submittedName>
</protein>
<dbReference type="EMBL" id="NIHT01000007">
    <property type="protein sequence ID" value="PLT76109.1"/>
    <property type="molecule type" value="Genomic_DNA"/>
</dbReference>
<keyword evidence="2" id="KW-0472">Membrane</keyword>
<evidence type="ECO:0000313" key="5">
    <source>
        <dbReference type="EMBL" id="MCZ0667341.1"/>
    </source>
</evidence>
<dbReference type="EMBL" id="JAAIRM010000011">
    <property type="protein sequence ID" value="NSI19287.1"/>
    <property type="molecule type" value="Genomic_DNA"/>
</dbReference>
<dbReference type="Pfam" id="PF01381">
    <property type="entry name" value="HTH_3"/>
    <property type="match status" value="1"/>
</dbReference>
<dbReference type="EMBL" id="NIHS01000002">
    <property type="protein sequence ID" value="PLT74830.1"/>
    <property type="molecule type" value="Genomic_DNA"/>
</dbReference>
<organism evidence="9 16">
    <name type="scientific">Mediterraneibacter gnavus</name>
    <name type="common">Ruminococcus gnavus</name>
    <dbReference type="NCBI Taxonomy" id="33038"/>
    <lineage>
        <taxon>Bacteria</taxon>
        <taxon>Bacillati</taxon>
        <taxon>Bacillota</taxon>
        <taxon>Clostridia</taxon>
        <taxon>Lachnospirales</taxon>
        <taxon>Lachnospiraceae</taxon>
        <taxon>Mediterraneibacter</taxon>
    </lineage>
</organism>
<dbReference type="Proteomes" id="UP001297370">
    <property type="component" value="Unassembled WGS sequence"/>
</dbReference>